<evidence type="ECO:0000256" key="3">
    <source>
        <dbReference type="ARBA" id="ARBA00022490"/>
    </source>
</evidence>
<dbReference type="Pfam" id="PF00403">
    <property type="entry name" value="HMA"/>
    <property type="match status" value="1"/>
</dbReference>
<dbReference type="InterPro" id="IPR000428">
    <property type="entry name" value="Cu-bd"/>
</dbReference>
<keyword evidence="3" id="KW-0963">Cytoplasm</keyword>
<dbReference type="RefSeq" id="WP_336496534.1">
    <property type="nucleotide sequence ID" value="NZ_JBAWSY010000002.1"/>
</dbReference>
<evidence type="ECO:0000256" key="6">
    <source>
        <dbReference type="ARBA" id="ARBA00023186"/>
    </source>
</evidence>
<dbReference type="PRINTS" id="PR00944">
    <property type="entry name" value="CUEXPORT"/>
</dbReference>
<comment type="caution">
    <text evidence="8">The sequence shown here is derived from an EMBL/GenBank/DDBJ whole genome shotgun (WGS) entry which is preliminary data.</text>
</comment>
<dbReference type="Proteomes" id="UP001364890">
    <property type="component" value="Unassembled WGS sequence"/>
</dbReference>
<dbReference type="PANTHER" id="PTHR46594">
    <property type="entry name" value="P-TYPE CATION-TRANSPORTING ATPASE"/>
    <property type="match status" value="1"/>
</dbReference>
<dbReference type="PROSITE" id="PS01047">
    <property type="entry name" value="HMA_1"/>
    <property type="match status" value="1"/>
</dbReference>
<dbReference type="InterPro" id="IPR036163">
    <property type="entry name" value="HMA_dom_sf"/>
</dbReference>
<keyword evidence="5" id="KW-0186">Copper</keyword>
<evidence type="ECO:0000256" key="5">
    <source>
        <dbReference type="ARBA" id="ARBA00023008"/>
    </source>
</evidence>
<dbReference type="InterPro" id="IPR006122">
    <property type="entry name" value="HMA_Cu_ion-bd"/>
</dbReference>
<dbReference type="InterPro" id="IPR017969">
    <property type="entry name" value="Heavy-metal-associated_CS"/>
</dbReference>
<keyword evidence="6" id="KW-0143">Chaperone</keyword>
<evidence type="ECO:0000256" key="2">
    <source>
        <dbReference type="ARBA" id="ARBA00015313"/>
    </source>
</evidence>
<protein>
    <recommendedName>
        <fullName evidence="2">Copper chaperone CopZ</fullName>
    </recommendedName>
</protein>
<organism evidence="8 9">
    <name type="scientific">Psychrobacillus mangrovi</name>
    <dbReference type="NCBI Taxonomy" id="3117745"/>
    <lineage>
        <taxon>Bacteria</taxon>
        <taxon>Bacillati</taxon>
        <taxon>Bacillota</taxon>
        <taxon>Bacilli</taxon>
        <taxon>Bacillales</taxon>
        <taxon>Bacillaceae</taxon>
        <taxon>Psychrobacillus</taxon>
    </lineage>
</organism>
<feature type="domain" description="HMA" evidence="7">
    <location>
        <begin position="3"/>
        <end position="69"/>
    </location>
</feature>
<evidence type="ECO:0000313" key="9">
    <source>
        <dbReference type="Proteomes" id="UP001364890"/>
    </source>
</evidence>
<evidence type="ECO:0000313" key="8">
    <source>
        <dbReference type="EMBL" id="MEI4768984.1"/>
    </source>
</evidence>
<dbReference type="PROSITE" id="PS50846">
    <property type="entry name" value="HMA_2"/>
    <property type="match status" value="1"/>
</dbReference>
<keyword evidence="4" id="KW-0479">Metal-binding</keyword>
<name>A0ABU8F2I4_9BACI</name>
<dbReference type="NCBIfam" id="TIGR00003">
    <property type="entry name" value="copper ion binding protein"/>
    <property type="match status" value="1"/>
</dbReference>
<dbReference type="CDD" id="cd00371">
    <property type="entry name" value="HMA"/>
    <property type="match status" value="1"/>
</dbReference>
<reference evidence="8 9" key="1">
    <citation type="submission" date="2024-01" db="EMBL/GenBank/DDBJ databases">
        <title>Seven novel Bacillus-like species.</title>
        <authorList>
            <person name="Liu G."/>
        </authorList>
    </citation>
    <scope>NUCLEOTIDE SEQUENCE [LARGE SCALE GENOMIC DNA]</scope>
    <source>
        <strain evidence="8 9">FJAT-51614</strain>
    </source>
</reference>
<dbReference type="Gene3D" id="3.30.70.100">
    <property type="match status" value="1"/>
</dbReference>
<evidence type="ECO:0000259" key="7">
    <source>
        <dbReference type="PROSITE" id="PS50846"/>
    </source>
</evidence>
<dbReference type="EMBL" id="JBAWSY010000002">
    <property type="protein sequence ID" value="MEI4768984.1"/>
    <property type="molecule type" value="Genomic_DNA"/>
</dbReference>
<evidence type="ECO:0000256" key="1">
    <source>
        <dbReference type="ARBA" id="ARBA00004496"/>
    </source>
</evidence>
<dbReference type="SUPFAM" id="SSF55008">
    <property type="entry name" value="HMA, heavy metal-associated domain"/>
    <property type="match status" value="1"/>
</dbReference>
<dbReference type="InterPro" id="IPR006121">
    <property type="entry name" value="HMA_dom"/>
</dbReference>
<accession>A0ABU8F2I4</accession>
<dbReference type="InterPro" id="IPR049740">
    <property type="entry name" value="CopZ"/>
</dbReference>
<comment type="subcellular location">
    <subcellularLocation>
        <location evidence="1">Cytoplasm</location>
    </subcellularLocation>
</comment>
<keyword evidence="9" id="KW-1185">Reference proteome</keyword>
<evidence type="ECO:0000256" key="4">
    <source>
        <dbReference type="ARBA" id="ARBA00022723"/>
    </source>
</evidence>
<gene>
    <name evidence="8" type="primary">copZ</name>
    <name evidence="8" type="ORF">WAX74_04835</name>
</gene>
<dbReference type="PANTHER" id="PTHR46594:SF4">
    <property type="entry name" value="P-TYPE CATION-TRANSPORTING ATPASE"/>
    <property type="match status" value="1"/>
</dbReference>
<sequence length="69" mass="7521">MVNQVTIQVQGMSCGHCVNAIEGSVGKLDGVEQVKVHLESGNVDVSFNEEKVTVEEIKETIDDQGYEVQ</sequence>
<proteinExistence type="predicted"/>
<dbReference type="NCBIfam" id="NF033795">
    <property type="entry name" value="chaper_CopZ_Bs"/>
    <property type="match status" value="1"/>
</dbReference>